<proteinExistence type="predicted"/>
<dbReference type="AlphaFoldDB" id="A0A4Y5SHR6"/>
<dbReference type="EMBL" id="MH794152">
    <property type="protein sequence ID" value="QDA23211.1"/>
    <property type="molecule type" value="Genomic_DNA"/>
</dbReference>
<dbReference type="GeneID" id="40493997"/>
<evidence type="ECO:0000256" key="1">
    <source>
        <dbReference type="SAM" id="Phobius"/>
    </source>
</evidence>
<keyword evidence="1" id="KW-1133">Transmembrane helix</keyword>
<geneLocation type="mitochondrion" evidence="2"/>
<evidence type="ECO:0000313" key="2">
    <source>
        <dbReference type="EMBL" id="QDA23211.1"/>
    </source>
</evidence>
<feature type="transmembrane region" description="Helical" evidence="1">
    <location>
        <begin position="90"/>
        <end position="114"/>
    </location>
</feature>
<keyword evidence="1" id="KW-0812">Transmembrane</keyword>
<gene>
    <name evidence="2" type="primary">orf115</name>
</gene>
<sequence>MENYINSKNNNNFTESFLNLFNNLYNIIESMSMHQKLAYLHISGSFIILLSLFSILTIFYGDYLIIKLNLENKYPKLTKFIKLRRKFQQYYILLDVIISIIILLIIIYINIILYF</sequence>
<keyword evidence="2" id="KW-0496">Mitochondrion</keyword>
<feature type="transmembrane region" description="Helical" evidence="1">
    <location>
        <begin position="46"/>
        <end position="70"/>
    </location>
</feature>
<reference evidence="2" key="1">
    <citation type="journal article" name="Int. J. Mol. Sci.">
        <title>Comparative Mitochondrial Genome Analysis of Two Ectomycorrhizal Fungi (Rhizopogon) Reveals Dynamic Changes of Intron and Phylogenetic Relationships of the Subphylum Agaricomycotina.</title>
        <authorList>
            <person name="Li Q."/>
            <person name="Ren Y."/>
            <person name="Shi X."/>
            <person name="Peng L."/>
            <person name="Zhao J."/>
            <person name="Song Y."/>
            <person name="Zhao G."/>
        </authorList>
    </citation>
    <scope>NUCLEOTIDE SEQUENCE</scope>
</reference>
<accession>A0A4Y5SHR6</accession>
<protein>
    <submittedName>
        <fullName evidence="2">Uncharacterized protein</fullName>
    </submittedName>
</protein>
<dbReference type="RefSeq" id="YP_009649296.1">
    <property type="nucleotide sequence ID" value="NC_042698.1"/>
</dbReference>
<keyword evidence="1" id="KW-0472">Membrane</keyword>
<name>A0A4Y5SHR6_9AGAM</name>
<organism evidence="2">
    <name type="scientific">Rhizopogon salebrosus</name>
    <dbReference type="NCBI Taxonomy" id="176626"/>
    <lineage>
        <taxon>Eukaryota</taxon>
        <taxon>Fungi</taxon>
        <taxon>Dikarya</taxon>
        <taxon>Basidiomycota</taxon>
        <taxon>Agaricomycotina</taxon>
        <taxon>Agaricomycetes</taxon>
        <taxon>Agaricomycetidae</taxon>
        <taxon>Boletales</taxon>
        <taxon>Suillineae</taxon>
        <taxon>Rhizopogonaceae</taxon>
        <taxon>Rhizopogon</taxon>
    </lineage>
</organism>